<accession>A0A1Y2CHG4</accession>
<organism evidence="1 2">
    <name type="scientific">Rhizoclosmatium globosum</name>
    <dbReference type="NCBI Taxonomy" id="329046"/>
    <lineage>
        <taxon>Eukaryota</taxon>
        <taxon>Fungi</taxon>
        <taxon>Fungi incertae sedis</taxon>
        <taxon>Chytridiomycota</taxon>
        <taxon>Chytridiomycota incertae sedis</taxon>
        <taxon>Chytridiomycetes</taxon>
        <taxon>Chytridiales</taxon>
        <taxon>Chytriomycetaceae</taxon>
        <taxon>Rhizoclosmatium</taxon>
    </lineage>
</organism>
<keyword evidence="2" id="KW-1185">Reference proteome</keyword>
<gene>
    <name evidence="1" type="ORF">BCR33DRAFT_173775</name>
</gene>
<comment type="caution">
    <text evidence="1">The sequence shown here is derived from an EMBL/GenBank/DDBJ whole genome shotgun (WGS) entry which is preliminary data.</text>
</comment>
<dbReference type="AlphaFoldDB" id="A0A1Y2CHG4"/>
<proteinExistence type="predicted"/>
<protein>
    <submittedName>
        <fullName evidence="1">Uncharacterized protein</fullName>
    </submittedName>
</protein>
<dbReference type="Proteomes" id="UP000193642">
    <property type="component" value="Unassembled WGS sequence"/>
</dbReference>
<evidence type="ECO:0000313" key="2">
    <source>
        <dbReference type="Proteomes" id="UP000193642"/>
    </source>
</evidence>
<evidence type="ECO:0000313" key="1">
    <source>
        <dbReference type="EMBL" id="ORY45755.1"/>
    </source>
</evidence>
<sequence length="102" mass="11645">MLYAIMNISMPWRIPFHIAWNDPIQYNFKNPWASTSLHDFVRAFYFTISNPNIQTLSNSGPAAGTSKFVTQFIGSIHSRSTYTLKPIPSKKHQNLQITSDTP</sequence>
<reference evidence="1 2" key="1">
    <citation type="submission" date="2016-07" db="EMBL/GenBank/DDBJ databases">
        <title>Pervasive Adenine N6-methylation of Active Genes in Fungi.</title>
        <authorList>
            <consortium name="DOE Joint Genome Institute"/>
            <person name="Mondo S.J."/>
            <person name="Dannebaum R.O."/>
            <person name="Kuo R.C."/>
            <person name="Labutti K."/>
            <person name="Haridas S."/>
            <person name="Kuo A."/>
            <person name="Salamov A."/>
            <person name="Ahrendt S.R."/>
            <person name="Lipzen A."/>
            <person name="Sullivan W."/>
            <person name="Andreopoulos W.B."/>
            <person name="Clum A."/>
            <person name="Lindquist E."/>
            <person name="Daum C."/>
            <person name="Ramamoorthy G.K."/>
            <person name="Gryganskyi A."/>
            <person name="Culley D."/>
            <person name="Magnuson J.K."/>
            <person name="James T.Y."/>
            <person name="O'Malley M.A."/>
            <person name="Stajich J.E."/>
            <person name="Spatafora J.W."/>
            <person name="Visel A."/>
            <person name="Grigoriev I.V."/>
        </authorList>
    </citation>
    <scope>NUCLEOTIDE SEQUENCE [LARGE SCALE GENOMIC DNA]</scope>
    <source>
        <strain evidence="1 2">JEL800</strain>
    </source>
</reference>
<dbReference type="EMBL" id="MCGO01000019">
    <property type="protein sequence ID" value="ORY45755.1"/>
    <property type="molecule type" value="Genomic_DNA"/>
</dbReference>
<name>A0A1Y2CHG4_9FUNG</name>